<gene>
    <name evidence="2" type="ORF">J2Z63_000813</name>
</gene>
<keyword evidence="1" id="KW-0472">Membrane</keyword>
<dbReference type="NCBIfam" id="TIGR02167">
    <property type="entry name" value="Liste_lipo_26"/>
    <property type="match status" value="4"/>
</dbReference>
<name>A0ABU0NFD8_9MOLU</name>
<evidence type="ECO:0000313" key="3">
    <source>
        <dbReference type="Proteomes" id="UP001236620"/>
    </source>
</evidence>
<dbReference type="RefSeq" id="WP_307445698.1">
    <property type="nucleotide sequence ID" value="NZ_JAUSWP010000016.1"/>
</dbReference>
<dbReference type="Pfam" id="PF03382">
    <property type="entry name" value="DUF285"/>
    <property type="match status" value="2"/>
</dbReference>
<feature type="transmembrane region" description="Helical" evidence="1">
    <location>
        <begin position="7"/>
        <end position="28"/>
    </location>
</feature>
<organism evidence="2 3">
    <name type="scientific">Mycoplasma yeatsii</name>
    <dbReference type="NCBI Taxonomy" id="51365"/>
    <lineage>
        <taxon>Bacteria</taxon>
        <taxon>Bacillati</taxon>
        <taxon>Mycoplasmatota</taxon>
        <taxon>Mollicutes</taxon>
        <taxon>Mycoplasmataceae</taxon>
        <taxon>Mycoplasma</taxon>
    </lineage>
</organism>
<reference evidence="2" key="1">
    <citation type="submission" date="2023-07" db="EMBL/GenBank/DDBJ databases">
        <title>Genomic Encyclopedia of Type Strains, Phase IV (KMG-IV): sequencing the most valuable type-strain genomes for metagenomic binning, comparative biology and taxonomic classification.</title>
        <authorList>
            <person name="Goeker M."/>
        </authorList>
    </citation>
    <scope>NUCLEOTIDE SEQUENCE [LARGE SCALE GENOMIC DNA]</scope>
    <source>
        <strain evidence="2">DSM 22019</strain>
    </source>
</reference>
<dbReference type="InterPro" id="IPR005046">
    <property type="entry name" value="DUF285"/>
</dbReference>
<keyword evidence="1" id="KW-1133">Transmembrane helix</keyword>
<keyword evidence="3" id="KW-1185">Reference proteome</keyword>
<dbReference type="EMBL" id="JAUSWP010000016">
    <property type="protein sequence ID" value="MDQ0568160.1"/>
    <property type="molecule type" value="Genomic_DNA"/>
</dbReference>
<protein>
    <submittedName>
        <fullName evidence="2">Surface protein</fullName>
    </submittedName>
</protein>
<keyword evidence="1" id="KW-0812">Transmembrane</keyword>
<dbReference type="Proteomes" id="UP001236620">
    <property type="component" value="Unassembled WGS sequence"/>
</dbReference>
<proteinExistence type="predicted"/>
<evidence type="ECO:0000256" key="1">
    <source>
        <dbReference type="SAM" id="Phobius"/>
    </source>
</evidence>
<sequence length="479" mass="55328">MKIAKLISIIIGTNTVSIGSVGVGFGIYNQNQKIENIDLSTLIINKDLGWINESDKALEKLILLIKQKNPKADIDFSKLKLEIKNNKVIIKPKENDKTYINEVEVKFYIPSSKEIIINKIKSIWDDEFKNRLRQDKLPSKKILLKTLSDRLIKNKLNNIKIHYSEDTLKESKPKENENMKFIYNGDIIELNVGLFNTSKTKHKYKDSTKKEVTEIGYFINEKGVFEVHKFNWNTEIVTGSLPGIITDLSKAFKGNIHQVKGIEYWDTSNVTTMESMFKNATEFNSDISKWNTSNVTDMSDMFSKTENFNQNINTKEIKSSDGSSYIAWDTSNVTNMRNMFYDAKKFNADISNWDTSKVTDMSFMFCWTRNFNQPLNNWDVSNVIDMSFMFDGAESFNQDLDNWDVSNVTTMENMFASTKNFNGIISNWDTSNVTDMSEMFTEAENFSQDLSGWNVNNVEYGFSNYGNKLKPEQLPRFKK</sequence>
<dbReference type="InterPro" id="IPR011889">
    <property type="entry name" value="Liste_lipo_26"/>
</dbReference>
<evidence type="ECO:0000313" key="2">
    <source>
        <dbReference type="EMBL" id="MDQ0568160.1"/>
    </source>
</evidence>
<comment type="caution">
    <text evidence="2">The sequence shown here is derived from an EMBL/GenBank/DDBJ whole genome shotgun (WGS) entry which is preliminary data.</text>
</comment>
<accession>A0ABU0NFD8</accession>